<reference evidence="2 4" key="1">
    <citation type="submission" date="2015-01" db="EMBL/GenBank/DDBJ databases">
        <title>Draft Genome Sequence of the Biocontrol and Plant Growth-Promoting Rhizobacteria (PGPR) Pseudomonas fluorescens UM270.</title>
        <authorList>
            <person name="Hernandez-Salmeron J.E."/>
            <person name="Santoyo G."/>
            <person name="Moreno-Hagelsieb G."/>
            <person name="Hernandez-Leon R."/>
        </authorList>
    </citation>
    <scope>NUCLEOTIDE SEQUENCE [LARGE SCALE GENOMIC DNA]</scope>
    <source>
        <strain evidence="2 4">UM270</strain>
    </source>
</reference>
<dbReference type="EMBL" id="JXNZ01000003">
    <property type="protein sequence ID" value="KIQ61362.1"/>
    <property type="molecule type" value="Genomic_DNA"/>
</dbReference>
<reference evidence="3 5" key="2">
    <citation type="submission" date="2019-03" db="EMBL/GenBank/DDBJ databases">
        <title>Biocontrol and xenobiotic degradation properties of endophytic Pseudomonas fluorescens strain BRZ63.</title>
        <authorList>
            <person name="Chlebek D.A."/>
            <person name="Pinski A."/>
            <person name="Zur J.P."/>
            <person name="Michalska J."/>
            <person name="Hupert-Kocurek K.T."/>
        </authorList>
    </citation>
    <scope>NUCLEOTIDE SEQUENCE [LARGE SCALE GENOMIC DNA]</scope>
    <source>
        <strain evidence="3 5">BRZ63</strain>
    </source>
</reference>
<dbReference type="InterPro" id="IPR012338">
    <property type="entry name" value="Beta-lactam/transpept-like"/>
</dbReference>
<dbReference type="AlphaFoldDB" id="A0A0D0PLG3"/>
<dbReference type="PATRIC" id="fig|294.124.peg.104"/>
<dbReference type="PANTHER" id="PTHR43283">
    <property type="entry name" value="BETA-LACTAMASE-RELATED"/>
    <property type="match status" value="1"/>
</dbReference>
<evidence type="ECO:0000313" key="4">
    <source>
        <dbReference type="Proteomes" id="UP000032101"/>
    </source>
</evidence>
<evidence type="ECO:0000313" key="2">
    <source>
        <dbReference type="EMBL" id="KIQ61362.1"/>
    </source>
</evidence>
<dbReference type="RefSeq" id="WP_052497342.1">
    <property type="nucleotide sequence ID" value="NZ_JXNZ01000003.1"/>
</dbReference>
<evidence type="ECO:0000313" key="5">
    <source>
        <dbReference type="Proteomes" id="UP000297322"/>
    </source>
</evidence>
<dbReference type="PANTHER" id="PTHR43283:SF7">
    <property type="entry name" value="BETA-LACTAMASE-RELATED DOMAIN-CONTAINING PROTEIN"/>
    <property type="match status" value="1"/>
</dbReference>
<feature type="domain" description="Beta-lactamase-related" evidence="1">
    <location>
        <begin position="102"/>
        <end position="388"/>
    </location>
</feature>
<dbReference type="OrthoDB" id="9814204at2"/>
<keyword evidence="2" id="KW-0378">Hydrolase</keyword>
<dbReference type="InterPro" id="IPR001466">
    <property type="entry name" value="Beta-lactam-related"/>
</dbReference>
<evidence type="ECO:0000259" key="1">
    <source>
        <dbReference type="Pfam" id="PF00144"/>
    </source>
</evidence>
<sequence length="412" mass="46538">MYNKNDMTAPGIGYQDLRLMQGYPPPQEKQVRQHNWDSPPYNRWSFQHMSQLFPVAAIHRGPGPVSEFKRNERSLDNVTFQRVDGGQTDLATFLTDSYTDGFLVLHQGKVVSEQYFNGMQPHTLHLLQSVSKTVVGSLVGRLIGQGKIDPQAHVSHYVPELSASGYGDARVQDLLDMRTGVRFREDYTDPDAEFIQLDIASGWRERGERESPDSIYGLLKSLSKDREHDQFFEYRSVDTDMLAWVCERACGERLPVLLSREIWSRLGAEQDANITLDCVGTALADGGMSATLRDLGRFAQMYLQGGHFNSQQIVPETFVRACGRGSTPAFEVLYGYYTKHFPTAAYSNQCWVLDSEQGTYSARGVFGQSIYWDPAAEVAIVKLSSWPDFINPEWTLDTFRACAAVVEELQRN</sequence>
<dbReference type="EMBL" id="SPVI01000016">
    <property type="protein sequence ID" value="TFW41002.1"/>
    <property type="molecule type" value="Genomic_DNA"/>
</dbReference>
<dbReference type="Proteomes" id="UP000032101">
    <property type="component" value="Unassembled WGS sequence"/>
</dbReference>
<dbReference type="InterPro" id="IPR050789">
    <property type="entry name" value="Diverse_Enzym_Activities"/>
</dbReference>
<dbReference type="SUPFAM" id="SSF56601">
    <property type="entry name" value="beta-lactamase/transpeptidase-like"/>
    <property type="match status" value="1"/>
</dbReference>
<gene>
    <name evidence="3" type="ORF">E4T65_23200</name>
    <name evidence="2" type="ORF">RL74_00510</name>
</gene>
<dbReference type="Gene3D" id="3.40.710.10">
    <property type="entry name" value="DD-peptidase/beta-lactamase superfamily"/>
    <property type="match status" value="1"/>
</dbReference>
<name>A0A0D0PLG3_PSEFL</name>
<dbReference type="GO" id="GO:0016787">
    <property type="term" value="F:hydrolase activity"/>
    <property type="evidence" value="ECO:0007669"/>
    <property type="project" value="UniProtKB-KW"/>
</dbReference>
<protein>
    <submittedName>
        <fullName evidence="2">6-aminohexanoate hydrolase</fullName>
    </submittedName>
    <submittedName>
        <fullName evidence="3">Class C beta-lactamase-related serine hydrolase</fullName>
    </submittedName>
</protein>
<comment type="caution">
    <text evidence="2">The sequence shown here is derived from an EMBL/GenBank/DDBJ whole genome shotgun (WGS) entry which is preliminary data.</text>
</comment>
<proteinExistence type="predicted"/>
<evidence type="ECO:0000313" key="3">
    <source>
        <dbReference type="EMBL" id="TFW41002.1"/>
    </source>
</evidence>
<dbReference type="Proteomes" id="UP000297322">
    <property type="component" value="Unassembled WGS sequence"/>
</dbReference>
<accession>A0A0D0PLG3</accession>
<organism evidence="2 4">
    <name type="scientific">Pseudomonas fluorescens</name>
    <dbReference type="NCBI Taxonomy" id="294"/>
    <lineage>
        <taxon>Bacteria</taxon>
        <taxon>Pseudomonadati</taxon>
        <taxon>Pseudomonadota</taxon>
        <taxon>Gammaproteobacteria</taxon>
        <taxon>Pseudomonadales</taxon>
        <taxon>Pseudomonadaceae</taxon>
        <taxon>Pseudomonas</taxon>
    </lineage>
</organism>
<dbReference type="Pfam" id="PF00144">
    <property type="entry name" value="Beta-lactamase"/>
    <property type="match status" value="1"/>
</dbReference>